<gene>
    <name evidence="1" type="ORF">Ae201684_010307</name>
</gene>
<evidence type="ECO:0000313" key="1">
    <source>
        <dbReference type="EMBL" id="KAF0732599.1"/>
    </source>
</evidence>
<evidence type="ECO:0008006" key="3">
    <source>
        <dbReference type="Google" id="ProtNLM"/>
    </source>
</evidence>
<organism evidence="1 2">
    <name type="scientific">Aphanomyces euteiches</name>
    <dbReference type="NCBI Taxonomy" id="100861"/>
    <lineage>
        <taxon>Eukaryota</taxon>
        <taxon>Sar</taxon>
        <taxon>Stramenopiles</taxon>
        <taxon>Oomycota</taxon>
        <taxon>Saprolegniomycetes</taxon>
        <taxon>Saprolegniales</taxon>
        <taxon>Verrucalvaceae</taxon>
        <taxon>Aphanomyces</taxon>
    </lineage>
</organism>
<reference evidence="1 2" key="1">
    <citation type="submission" date="2019-07" db="EMBL/GenBank/DDBJ databases">
        <title>Genomics analysis of Aphanomyces spp. identifies a new class of oomycete effector associated with host adaptation.</title>
        <authorList>
            <person name="Gaulin E."/>
        </authorList>
    </citation>
    <scope>NUCLEOTIDE SEQUENCE [LARGE SCALE GENOMIC DNA]</scope>
    <source>
        <strain evidence="1 2">ATCC 201684</strain>
    </source>
</reference>
<comment type="caution">
    <text evidence="1">The sequence shown here is derived from an EMBL/GenBank/DDBJ whole genome shotgun (WGS) entry which is preliminary data.</text>
</comment>
<name>A0A6G0WYJ4_9STRA</name>
<dbReference type="VEuPathDB" id="FungiDB:AeMF1_004488"/>
<proteinExistence type="predicted"/>
<sequence>MDPRLVGTWESTEAFGNTALDWSQDVKDGVATLRLSFAADGHVGFQVNGPKNYAHVLPAESTCECNTGDKRLTMHGDKTGLAWFYQVEDDMTLRLRLVGAKRFARCNGVDNIYFKRTTTTDS</sequence>
<dbReference type="AlphaFoldDB" id="A0A6G0WYJ4"/>
<evidence type="ECO:0000313" key="2">
    <source>
        <dbReference type="Proteomes" id="UP000481153"/>
    </source>
</evidence>
<keyword evidence="2" id="KW-1185">Reference proteome</keyword>
<dbReference type="Proteomes" id="UP000481153">
    <property type="component" value="Unassembled WGS sequence"/>
</dbReference>
<dbReference type="EMBL" id="VJMJ01000130">
    <property type="protein sequence ID" value="KAF0732599.1"/>
    <property type="molecule type" value="Genomic_DNA"/>
</dbReference>
<protein>
    <recommendedName>
        <fullName evidence="3">Lipocalin-like domain-containing protein</fullName>
    </recommendedName>
</protein>
<accession>A0A6G0WYJ4</accession>